<evidence type="ECO:0000256" key="4">
    <source>
        <dbReference type="ARBA" id="ARBA00023136"/>
    </source>
</evidence>
<comment type="caution">
    <text evidence="6">The sequence shown here is derived from an EMBL/GenBank/DDBJ whole genome shotgun (WGS) entry which is preliminary data.</text>
</comment>
<keyword evidence="2 5" id="KW-0812">Transmembrane</keyword>
<reference evidence="6 7" key="1">
    <citation type="submission" date="2021-01" db="EMBL/GenBank/DDBJ databases">
        <title>Actinoplanes sp. nov. LDG1-01 isolated from lichen.</title>
        <authorList>
            <person name="Saeng-In P."/>
            <person name="Phongsopitanun W."/>
            <person name="Kanchanasin P."/>
            <person name="Yuki M."/>
            <person name="Kudo T."/>
            <person name="Ohkuma M."/>
            <person name="Tanasupawat S."/>
        </authorList>
    </citation>
    <scope>NUCLEOTIDE SEQUENCE [LARGE SCALE GENOMIC DNA]</scope>
    <source>
        <strain evidence="6 7">LDG1-01</strain>
    </source>
</reference>
<dbReference type="PANTHER" id="PTHR43847">
    <property type="entry name" value="BLL3993 PROTEIN"/>
    <property type="match status" value="1"/>
</dbReference>
<dbReference type="Gene3D" id="1.20.120.1630">
    <property type="match status" value="1"/>
</dbReference>
<evidence type="ECO:0000256" key="2">
    <source>
        <dbReference type="ARBA" id="ARBA00022692"/>
    </source>
</evidence>
<proteinExistence type="predicted"/>
<feature type="transmembrane region" description="Helical" evidence="5">
    <location>
        <begin position="37"/>
        <end position="57"/>
    </location>
</feature>
<dbReference type="Proteomes" id="UP000598996">
    <property type="component" value="Unassembled WGS sequence"/>
</dbReference>
<organism evidence="6 7">
    <name type="scientific">Paractinoplanes lichenicola</name>
    <dbReference type="NCBI Taxonomy" id="2802976"/>
    <lineage>
        <taxon>Bacteria</taxon>
        <taxon>Bacillati</taxon>
        <taxon>Actinomycetota</taxon>
        <taxon>Actinomycetes</taxon>
        <taxon>Micromonosporales</taxon>
        <taxon>Micromonosporaceae</taxon>
        <taxon>Paractinoplanes</taxon>
    </lineage>
</organism>
<evidence type="ECO:0000256" key="1">
    <source>
        <dbReference type="ARBA" id="ARBA00004127"/>
    </source>
</evidence>
<evidence type="ECO:0000313" key="6">
    <source>
        <dbReference type="EMBL" id="MBL7261628.1"/>
    </source>
</evidence>
<dbReference type="InterPro" id="IPR007318">
    <property type="entry name" value="Phopholipid_MeTrfase"/>
</dbReference>
<dbReference type="EMBL" id="JAENHO010000020">
    <property type="protein sequence ID" value="MBL7261628.1"/>
    <property type="molecule type" value="Genomic_DNA"/>
</dbReference>
<dbReference type="Pfam" id="PF04191">
    <property type="entry name" value="PEMT"/>
    <property type="match status" value="1"/>
</dbReference>
<dbReference type="InterPro" id="IPR052527">
    <property type="entry name" value="Metal_cation-efflux_comp"/>
</dbReference>
<keyword evidence="4 5" id="KW-0472">Membrane</keyword>
<comment type="subcellular location">
    <subcellularLocation>
        <location evidence="1">Endomembrane system</location>
        <topology evidence="1">Multi-pass membrane protein</topology>
    </subcellularLocation>
</comment>
<keyword evidence="3 5" id="KW-1133">Transmembrane helix</keyword>
<name>A0ABS1W4H4_9ACTN</name>
<feature type="transmembrane region" description="Helical" evidence="5">
    <location>
        <begin position="64"/>
        <end position="82"/>
    </location>
</feature>
<keyword evidence="7" id="KW-1185">Reference proteome</keyword>
<dbReference type="PANTHER" id="PTHR43847:SF1">
    <property type="entry name" value="BLL3993 PROTEIN"/>
    <property type="match status" value="1"/>
</dbReference>
<evidence type="ECO:0000256" key="5">
    <source>
        <dbReference type="SAM" id="Phobius"/>
    </source>
</evidence>
<accession>A0ABS1W4H4</accession>
<evidence type="ECO:0000313" key="7">
    <source>
        <dbReference type="Proteomes" id="UP000598996"/>
    </source>
</evidence>
<gene>
    <name evidence="6" type="ORF">JKJ07_45850</name>
</gene>
<dbReference type="RefSeq" id="WP_202998382.1">
    <property type="nucleotide sequence ID" value="NZ_JAENHO010000020.1"/>
</dbReference>
<protein>
    <submittedName>
        <fullName evidence="6">Isoprenylcysteine carboxylmethyltransferase family protein</fullName>
    </submittedName>
</protein>
<feature type="transmembrane region" description="Helical" evidence="5">
    <location>
        <begin position="119"/>
        <end position="148"/>
    </location>
</feature>
<evidence type="ECO:0000256" key="3">
    <source>
        <dbReference type="ARBA" id="ARBA00022989"/>
    </source>
</evidence>
<sequence>MGGALFLTGAGAFAAGEVVQAFRLRREAARVDPRAEIFFRLMFFGAIVMVPLGRALAPGGGRPLFVTGMTIGLLGLLLRWWSFAALGRYFTVVLRVGGAQEVVDRGPYRVLRHPGYTGLILIFAGAGLAAGSWLGAAGATALILLAVLHRIRIEEKALIAALGDRYVRFAATRARLIPYIW</sequence>